<feature type="chain" id="PRO_5045168326" evidence="1">
    <location>
        <begin position="23"/>
        <end position="312"/>
    </location>
</feature>
<name>A0ABS7JDZ4_9SPHN</name>
<evidence type="ECO:0000313" key="3">
    <source>
        <dbReference type="Proteomes" id="UP000776651"/>
    </source>
</evidence>
<reference evidence="2 3" key="1">
    <citation type="submission" date="2021-08" db="EMBL/GenBank/DDBJ databases">
        <title>Comparative Genomics Analysis of the Genus Qipengyuania Reveals Extensive Genetic Diversity and Metabolic Versatility, Including the Description of Fifteen Novel Species.</title>
        <authorList>
            <person name="Liu Y."/>
        </authorList>
    </citation>
    <scope>NUCLEOTIDE SEQUENCE [LARGE SCALE GENOMIC DNA]</scope>
    <source>
        <strain evidence="2 3">GH25</strain>
    </source>
</reference>
<dbReference type="RefSeq" id="WP_221597679.1">
    <property type="nucleotide sequence ID" value="NZ_JAIGNQ010000002.1"/>
</dbReference>
<evidence type="ECO:0000313" key="2">
    <source>
        <dbReference type="EMBL" id="MBX7488247.1"/>
    </source>
</evidence>
<comment type="caution">
    <text evidence="2">The sequence shown here is derived from an EMBL/GenBank/DDBJ whole genome shotgun (WGS) entry which is preliminary data.</text>
</comment>
<sequence length="312" mass="34934">MSQSIRFAVALSTLALPSILVAQPNSDDRFDAADESILVLGEREKEARQRINHITEVIVRDPRIDQPIARQYDAICIGILGMSAEYAEALIWQMEDNARALKIRVAPEGCRVNTLAAFVENGQAEVEGLRKSAPWLFETLRDYEFKRILNGNNGTYAWHSTKVKEVDEKDFTVKVLKCFPSCPPREVYTADPFMATRMAQQIRVDMIGSVVIIEKSRVPGKTVRQLADYVSMRSFASVNDIPAGEPHTTPTILSLFNNGGLAPDGLSQFDWSYLKALYNLPRTARGAQIHDATWSAYRKRALKLNAEPSSDE</sequence>
<dbReference type="Proteomes" id="UP000776651">
    <property type="component" value="Unassembled WGS sequence"/>
</dbReference>
<feature type="signal peptide" evidence="1">
    <location>
        <begin position="1"/>
        <end position="22"/>
    </location>
</feature>
<dbReference type="EMBL" id="JAIGNQ010000002">
    <property type="protein sequence ID" value="MBX7488247.1"/>
    <property type="molecule type" value="Genomic_DNA"/>
</dbReference>
<dbReference type="InterPro" id="IPR010916">
    <property type="entry name" value="TonB_box_CS"/>
</dbReference>
<keyword evidence="1" id="KW-0732">Signal</keyword>
<keyword evidence="3" id="KW-1185">Reference proteome</keyword>
<evidence type="ECO:0000256" key="1">
    <source>
        <dbReference type="SAM" id="SignalP"/>
    </source>
</evidence>
<gene>
    <name evidence="2" type="ORF">K3177_06950</name>
</gene>
<dbReference type="PROSITE" id="PS00430">
    <property type="entry name" value="TONB_DEPENDENT_REC_1"/>
    <property type="match status" value="1"/>
</dbReference>
<organism evidence="2 3">
    <name type="scientific">Qipengyuania pacifica</name>
    <dbReference type="NCBI Taxonomy" id="2860199"/>
    <lineage>
        <taxon>Bacteria</taxon>
        <taxon>Pseudomonadati</taxon>
        <taxon>Pseudomonadota</taxon>
        <taxon>Alphaproteobacteria</taxon>
        <taxon>Sphingomonadales</taxon>
        <taxon>Erythrobacteraceae</taxon>
        <taxon>Qipengyuania</taxon>
    </lineage>
</organism>
<proteinExistence type="predicted"/>
<protein>
    <submittedName>
        <fullName evidence="2">Uncharacterized protein</fullName>
    </submittedName>
</protein>
<accession>A0ABS7JDZ4</accession>